<evidence type="ECO:0000256" key="1">
    <source>
        <dbReference type="ARBA" id="ARBA00006347"/>
    </source>
</evidence>
<evidence type="ECO:0000256" key="5">
    <source>
        <dbReference type="SAM" id="MobiDB-lite"/>
    </source>
</evidence>
<keyword evidence="2 7" id="KW-0732">Signal</keyword>
<evidence type="ECO:0000256" key="2">
    <source>
        <dbReference type="ARBA" id="ARBA00022729"/>
    </source>
</evidence>
<comment type="caution">
    <text evidence="9">The sequence shown here is derived from an EMBL/GenBank/DDBJ whole genome shotgun (WGS) entry which is preliminary data.</text>
</comment>
<dbReference type="GO" id="GO:0006457">
    <property type="term" value="P:protein folding"/>
    <property type="evidence" value="ECO:0007669"/>
    <property type="project" value="TreeGrafter"/>
</dbReference>
<protein>
    <submittedName>
        <fullName evidence="9">Disulfide-like protein</fullName>
    </submittedName>
</protein>
<dbReference type="OrthoDB" id="10264505at2759"/>
<comment type="similarity">
    <text evidence="1 4">Belongs to the protein disulfide isomerase family.</text>
</comment>
<evidence type="ECO:0000256" key="4">
    <source>
        <dbReference type="RuleBase" id="RU004208"/>
    </source>
</evidence>
<dbReference type="PROSITE" id="PS00194">
    <property type="entry name" value="THIOREDOXIN_1"/>
    <property type="match status" value="1"/>
</dbReference>
<evidence type="ECO:0000256" key="7">
    <source>
        <dbReference type="SAM" id="SignalP"/>
    </source>
</evidence>
<keyword evidence="6" id="KW-1133">Transmembrane helix</keyword>
<dbReference type="Pfam" id="PF00085">
    <property type="entry name" value="Thioredoxin"/>
    <property type="match status" value="2"/>
</dbReference>
<evidence type="ECO:0000256" key="3">
    <source>
        <dbReference type="ARBA" id="ARBA00022737"/>
    </source>
</evidence>
<keyword evidence="6" id="KW-0472">Membrane</keyword>
<feature type="chain" id="PRO_5007593093" evidence="7">
    <location>
        <begin position="23"/>
        <end position="336"/>
    </location>
</feature>
<dbReference type="Gene3D" id="3.40.30.10">
    <property type="entry name" value="Glutaredoxin"/>
    <property type="match status" value="2"/>
</dbReference>
<evidence type="ECO:0000259" key="8">
    <source>
        <dbReference type="PROSITE" id="PS51352"/>
    </source>
</evidence>
<proteinExistence type="inferred from homology"/>
<dbReference type="FunCoup" id="A0A151ZB21">
    <property type="interactions" value="8"/>
</dbReference>
<dbReference type="SUPFAM" id="SSF52833">
    <property type="entry name" value="Thioredoxin-like"/>
    <property type="match status" value="2"/>
</dbReference>
<dbReference type="AlphaFoldDB" id="A0A151ZB21"/>
<dbReference type="InterPro" id="IPR013766">
    <property type="entry name" value="Thioredoxin_domain"/>
</dbReference>
<sequence length="336" mass="38592">MNCCFYFLIVFAFLFNLSYVIGSDETTSNVIVLTDKTFNSEMNGLIMVEFYAPWCGHCKKLAPIYEELATKLKTEHPNVKIAKVDCDVEKASCKRFDITSFPTLKLIDNDNKVLYDFKQERSLTELTTFITGGYLGYTKSKLPRDKSIAVQGSYQNLVDGNFTETVDSDNWLVYFYIPTCRYCKIYAPKFEDVAADYFEKGYNFAKINCDENPNACDLYQITGYPTIKYIDSKSSRVKEFYQEPSYENLEYFIKFGQMATPGHSKPLFNNFILTLVEEAVKEFVWVFIVFSFIFGFAISYILFGMTPSTPNTNKPKPVSTTTPQPTPKPSENKKNK</sequence>
<gene>
    <name evidence="9" type="ORF">DLAC_08058</name>
</gene>
<dbReference type="PANTHER" id="PTHR45672:SF3">
    <property type="entry name" value="THIOREDOXIN DOMAIN-CONTAINING PROTEIN 5"/>
    <property type="match status" value="1"/>
</dbReference>
<dbReference type="NCBIfam" id="TIGR01126">
    <property type="entry name" value="pdi_dom"/>
    <property type="match status" value="1"/>
</dbReference>
<dbReference type="CDD" id="cd02961">
    <property type="entry name" value="PDI_a_family"/>
    <property type="match status" value="2"/>
</dbReference>
<dbReference type="STRING" id="361077.A0A151ZB21"/>
<dbReference type="PANTHER" id="PTHR45672">
    <property type="entry name" value="PROTEIN DISULFIDE-ISOMERASE C17H9.14C-RELATED"/>
    <property type="match status" value="1"/>
</dbReference>
<feature type="compositionally biased region" description="Low complexity" evidence="5">
    <location>
        <begin position="311"/>
        <end position="323"/>
    </location>
</feature>
<accession>A0A151ZB21</accession>
<dbReference type="PROSITE" id="PS51352">
    <property type="entry name" value="THIOREDOXIN_2"/>
    <property type="match status" value="2"/>
</dbReference>
<keyword evidence="10" id="KW-1185">Reference proteome</keyword>
<evidence type="ECO:0000256" key="6">
    <source>
        <dbReference type="SAM" id="Phobius"/>
    </source>
</evidence>
<name>A0A151ZB21_TIELA</name>
<dbReference type="InterPro" id="IPR005788">
    <property type="entry name" value="PDI_thioredoxin-like_dom"/>
</dbReference>
<dbReference type="PRINTS" id="PR00421">
    <property type="entry name" value="THIOREDOXIN"/>
</dbReference>
<keyword evidence="6" id="KW-0812">Transmembrane</keyword>
<dbReference type="Proteomes" id="UP000076078">
    <property type="component" value="Unassembled WGS sequence"/>
</dbReference>
<dbReference type="EMBL" id="LODT01000035">
    <property type="protein sequence ID" value="KYQ91147.1"/>
    <property type="molecule type" value="Genomic_DNA"/>
</dbReference>
<keyword evidence="3" id="KW-0677">Repeat</keyword>
<dbReference type="InParanoid" id="A0A151ZB21"/>
<dbReference type="OMA" id="FAKINCE"/>
<feature type="signal peptide" evidence="7">
    <location>
        <begin position="1"/>
        <end position="22"/>
    </location>
</feature>
<evidence type="ECO:0000313" key="9">
    <source>
        <dbReference type="EMBL" id="KYQ91147.1"/>
    </source>
</evidence>
<dbReference type="InterPro" id="IPR051063">
    <property type="entry name" value="PDI"/>
</dbReference>
<feature type="transmembrane region" description="Helical" evidence="6">
    <location>
        <begin position="283"/>
        <end position="303"/>
    </location>
</feature>
<feature type="domain" description="Thioredoxin" evidence="8">
    <location>
        <begin position="21"/>
        <end position="135"/>
    </location>
</feature>
<feature type="region of interest" description="Disordered" evidence="5">
    <location>
        <begin position="311"/>
        <end position="336"/>
    </location>
</feature>
<dbReference type="InterPro" id="IPR017937">
    <property type="entry name" value="Thioredoxin_CS"/>
</dbReference>
<dbReference type="GO" id="GO:0005783">
    <property type="term" value="C:endoplasmic reticulum"/>
    <property type="evidence" value="ECO:0007669"/>
    <property type="project" value="TreeGrafter"/>
</dbReference>
<dbReference type="GO" id="GO:0003756">
    <property type="term" value="F:protein disulfide isomerase activity"/>
    <property type="evidence" value="ECO:0007669"/>
    <property type="project" value="InterPro"/>
</dbReference>
<organism evidence="9 10">
    <name type="scientific">Tieghemostelium lacteum</name>
    <name type="common">Slime mold</name>
    <name type="synonym">Dictyostelium lacteum</name>
    <dbReference type="NCBI Taxonomy" id="361077"/>
    <lineage>
        <taxon>Eukaryota</taxon>
        <taxon>Amoebozoa</taxon>
        <taxon>Evosea</taxon>
        <taxon>Eumycetozoa</taxon>
        <taxon>Dictyostelia</taxon>
        <taxon>Dictyosteliales</taxon>
        <taxon>Raperosteliaceae</taxon>
        <taxon>Tieghemostelium</taxon>
    </lineage>
</organism>
<dbReference type="InterPro" id="IPR036249">
    <property type="entry name" value="Thioredoxin-like_sf"/>
</dbReference>
<evidence type="ECO:0000313" key="10">
    <source>
        <dbReference type="Proteomes" id="UP000076078"/>
    </source>
</evidence>
<feature type="domain" description="Thioredoxin" evidence="8">
    <location>
        <begin position="136"/>
        <end position="258"/>
    </location>
</feature>
<reference evidence="9 10" key="1">
    <citation type="submission" date="2015-12" db="EMBL/GenBank/DDBJ databases">
        <title>Dictyostelia acquired genes for synthesis and detection of signals that induce cell-type specialization by lateral gene transfer from prokaryotes.</title>
        <authorList>
            <person name="Gloeckner G."/>
            <person name="Schaap P."/>
        </authorList>
    </citation>
    <scope>NUCLEOTIDE SEQUENCE [LARGE SCALE GENOMIC DNA]</scope>
    <source>
        <strain evidence="9 10">TK</strain>
    </source>
</reference>